<evidence type="ECO:0000313" key="2">
    <source>
        <dbReference type="EMBL" id="CAG2054373.1"/>
    </source>
</evidence>
<name>A0ABN7NER1_TIMPD</name>
<comment type="caution">
    <text evidence="2">The sequence shown here is derived from an EMBL/GenBank/DDBJ whole genome shotgun (WGS) entry which is preliminary data.</text>
</comment>
<organism evidence="2 3">
    <name type="scientific">Timema podura</name>
    <name type="common">Walking stick</name>
    <dbReference type="NCBI Taxonomy" id="61482"/>
    <lineage>
        <taxon>Eukaryota</taxon>
        <taxon>Metazoa</taxon>
        <taxon>Ecdysozoa</taxon>
        <taxon>Arthropoda</taxon>
        <taxon>Hexapoda</taxon>
        <taxon>Insecta</taxon>
        <taxon>Pterygota</taxon>
        <taxon>Neoptera</taxon>
        <taxon>Polyneoptera</taxon>
        <taxon>Phasmatodea</taxon>
        <taxon>Timematodea</taxon>
        <taxon>Timematoidea</taxon>
        <taxon>Timematidae</taxon>
        <taxon>Timema</taxon>
    </lineage>
</organism>
<dbReference type="EMBL" id="CAJPIN010001260">
    <property type="protein sequence ID" value="CAG2054373.1"/>
    <property type="molecule type" value="Genomic_DNA"/>
</dbReference>
<reference evidence="2" key="1">
    <citation type="submission" date="2021-03" db="EMBL/GenBank/DDBJ databases">
        <authorList>
            <person name="Tran Van P."/>
        </authorList>
    </citation>
    <scope>NUCLEOTIDE SEQUENCE</scope>
</reference>
<protein>
    <submittedName>
        <fullName evidence="2">Uncharacterized protein</fullName>
    </submittedName>
</protein>
<evidence type="ECO:0000256" key="1">
    <source>
        <dbReference type="SAM" id="Phobius"/>
    </source>
</evidence>
<dbReference type="Proteomes" id="UP001153148">
    <property type="component" value="Unassembled WGS sequence"/>
</dbReference>
<sequence length="334" mass="37536">MCSALNVRIVSVLWNSTDVLSSERQDLPNARGMGHQLYFVIVVCGRLLLVSSVTFAMTSISFWMMGPPKNECSVFTSVKSIFYLCRLLGLAPVTFTEKRLSYLNMELRIVIKDPSMFNIYSHLSKPAFKLYSSQINPDLMPHSSLHTDETVTTCGSTNSNSLVLSGLRRLREAHDVLNDAVELLVKTFDIQILLFVVVSLFCLISQNVAEPASSGVGIASLNKANSAIHNMESVEEPLLLLVLLQRYRRRKSPRFWVHPIVGVRLQFGRTIGELLPCCLKFIPQLTGIPDVKISFTKDLTHVCPYNFEWVHITAAWRPCNNINVLPTICKPTLH</sequence>
<feature type="transmembrane region" description="Helical" evidence="1">
    <location>
        <begin position="37"/>
        <end position="65"/>
    </location>
</feature>
<keyword evidence="3" id="KW-1185">Reference proteome</keyword>
<keyword evidence="1" id="KW-0812">Transmembrane</keyword>
<evidence type="ECO:0000313" key="3">
    <source>
        <dbReference type="Proteomes" id="UP001153148"/>
    </source>
</evidence>
<accession>A0ABN7NER1</accession>
<keyword evidence="1" id="KW-0472">Membrane</keyword>
<keyword evidence="1" id="KW-1133">Transmembrane helix</keyword>
<proteinExistence type="predicted"/>
<gene>
    <name evidence="2" type="ORF">TPAB3V08_LOCUS1402</name>
</gene>